<evidence type="ECO:0000313" key="7">
    <source>
        <dbReference type="Proteomes" id="UP000184225"/>
    </source>
</evidence>
<evidence type="ECO:0000256" key="5">
    <source>
        <dbReference type="ARBA" id="ARBA00023277"/>
    </source>
</evidence>
<comment type="subunit">
    <text evidence="3">Homotrimer.</text>
</comment>
<evidence type="ECO:0000313" key="6">
    <source>
        <dbReference type="EMBL" id="SHJ15693.1"/>
    </source>
</evidence>
<dbReference type="Pfam" id="PF01081">
    <property type="entry name" value="Aldolase"/>
    <property type="match status" value="1"/>
</dbReference>
<dbReference type="InterPro" id="IPR000887">
    <property type="entry name" value="Aldlse_KDPG_KHG"/>
</dbReference>
<name>A0A1M6H0I5_9FLAO</name>
<dbReference type="GO" id="GO:0016829">
    <property type="term" value="F:lyase activity"/>
    <property type="evidence" value="ECO:0007669"/>
    <property type="project" value="UniProtKB-KW"/>
</dbReference>
<evidence type="ECO:0000256" key="2">
    <source>
        <dbReference type="ARBA" id="ARBA00006906"/>
    </source>
</evidence>
<evidence type="ECO:0000256" key="3">
    <source>
        <dbReference type="ARBA" id="ARBA00011233"/>
    </source>
</evidence>
<dbReference type="EMBL" id="FQYY01000009">
    <property type="protein sequence ID" value="SHJ15693.1"/>
    <property type="molecule type" value="Genomic_DNA"/>
</dbReference>
<organism evidence="6 7">
    <name type="scientific">Mesonia phycicola</name>
    <dbReference type="NCBI Taxonomy" id="579105"/>
    <lineage>
        <taxon>Bacteria</taxon>
        <taxon>Pseudomonadati</taxon>
        <taxon>Bacteroidota</taxon>
        <taxon>Flavobacteriia</taxon>
        <taxon>Flavobacteriales</taxon>
        <taxon>Flavobacteriaceae</taxon>
        <taxon>Mesonia</taxon>
    </lineage>
</organism>
<dbReference type="InterPro" id="IPR013785">
    <property type="entry name" value="Aldolase_TIM"/>
</dbReference>
<protein>
    <submittedName>
        <fullName evidence="6">2-dehydro-3-deoxyphosphogluconate aldolase / (4S)-4-hydroxy-2-oxoglutarate aldolase</fullName>
    </submittedName>
</protein>
<accession>A0A1M6H0I5</accession>
<reference evidence="6 7" key="1">
    <citation type="submission" date="2016-11" db="EMBL/GenBank/DDBJ databases">
        <authorList>
            <person name="Jaros S."/>
            <person name="Januszkiewicz K."/>
            <person name="Wedrychowicz H."/>
        </authorList>
    </citation>
    <scope>NUCLEOTIDE SEQUENCE [LARGE SCALE GENOMIC DNA]</scope>
    <source>
        <strain evidence="6 7">DSM 21425</strain>
    </source>
</reference>
<dbReference type="PANTHER" id="PTHR30246">
    <property type="entry name" value="2-KETO-3-DEOXY-6-PHOSPHOGLUCONATE ALDOLASE"/>
    <property type="match status" value="1"/>
</dbReference>
<dbReference type="SUPFAM" id="SSF51569">
    <property type="entry name" value="Aldolase"/>
    <property type="match status" value="1"/>
</dbReference>
<sequence>MKNTKEKKLLDILEQKPIMPLFYEDDIQEAKHLVEECYEGGVRVIEFVNRGPNALSVFKELLKMKDTYPDLLLGVGTIKTKKQAKQFVKAGTDFVVTPFLSKKVGKVCIKNNVPWIPGCSTLTEMYTAHTFGASMVKAFPVSTLGGTKFIKNVLAPCPELKIMPSGGIQSTPEEINAYKDAGVYAIGLGSSLFKDKKNIQNLCKQLLMA</sequence>
<dbReference type="PANTHER" id="PTHR30246:SF1">
    <property type="entry name" value="2-DEHYDRO-3-DEOXY-6-PHOSPHOGALACTONATE ALDOLASE-RELATED"/>
    <property type="match status" value="1"/>
</dbReference>
<keyword evidence="4" id="KW-0456">Lyase</keyword>
<dbReference type="CDD" id="cd00452">
    <property type="entry name" value="KDPG_aldolase"/>
    <property type="match status" value="1"/>
</dbReference>
<evidence type="ECO:0000256" key="1">
    <source>
        <dbReference type="ARBA" id="ARBA00004761"/>
    </source>
</evidence>
<keyword evidence="5" id="KW-0119">Carbohydrate metabolism</keyword>
<comment type="similarity">
    <text evidence="2">Belongs to the KHG/KDPG aldolase family.</text>
</comment>
<dbReference type="RefSeq" id="WP_073153003.1">
    <property type="nucleotide sequence ID" value="NZ_FQYY01000009.1"/>
</dbReference>
<dbReference type="AlphaFoldDB" id="A0A1M6H0I5"/>
<evidence type="ECO:0000256" key="4">
    <source>
        <dbReference type="ARBA" id="ARBA00023239"/>
    </source>
</evidence>
<comment type="pathway">
    <text evidence="1">Carbohydrate acid metabolism.</text>
</comment>
<gene>
    <name evidence="6" type="ORF">SAMN04488096_10958</name>
</gene>
<keyword evidence="7" id="KW-1185">Reference proteome</keyword>
<dbReference type="Gene3D" id="3.20.20.70">
    <property type="entry name" value="Aldolase class I"/>
    <property type="match status" value="1"/>
</dbReference>
<dbReference type="STRING" id="579105.SAMN04488096_10958"/>
<dbReference type="Proteomes" id="UP000184225">
    <property type="component" value="Unassembled WGS sequence"/>
</dbReference>
<dbReference type="OrthoDB" id="9802667at2"/>
<proteinExistence type="inferred from homology"/>